<evidence type="ECO:0000313" key="3">
    <source>
        <dbReference type="Proteomes" id="UP001171606"/>
    </source>
</evidence>
<sequence>MTKGPISADRKAVGRHALSVFGGKPKVQEYLHDDLPMAVDVLSVVDSPEPDLVSYSTIGLFETVLGNEAELGTRVELCGAMPADIEQWPNVLASAVFALMRSRRAVMPGSVLEGYVAEYYSDTLVPHLYLTAPFLWSEGHFKQLELDSGVKVNWLQGIPISEAELEMLRARGESEFEDLLEQADVDVFDLYRASM</sequence>
<evidence type="ECO:0000259" key="1">
    <source>
        <dbReference type="Pfam" id="PF05076"/>
    </source>
</evidence>
<organism evidence="2 3">
    <name type="scientific">Burkholderia metallica</name>
    <dbReference type="NCBI Taxonomy" id="488729"/>
    <lineage>
        <taxon>Bacteria</taxon>
        <taxon>Pseudomonadati</taxon>
        <taxon>Pseudomonadota</taxon>
        <taxon>Betaproteobacteria</taxon>
        <taxon>Burkholderiales</taxon>
        <taxon>Burkholderiaceae</taxon>
        <taxon>Burkholderia</taxon>
        <taxon>Burkholderia cepacia complex</taxon>
    </lineage>
</organism>
<name>A0ABT8PN08_9BURK</name>
<dbReference type="RefSeq" id="WP_301757601.1">
    <property type="nucleotide sequence ID" value="NZ_JAUJSQ010000026.1"/>
</dbReference>
<evidence type="ECO:0000313" key="2">
    <source>
        <dbReference type="EMBL" id="MDN7936458.1"/>
    </source>
</evidence>
<dbReference type="InterPro" id="IPR020941">
    <property type="entry name" value="SUFU-like_domain"/>
</dbReference>
<keyword evidence="3" id="KW-1185">Reference proteome</keyword>
<comment type="caution">
    <text evidence="2">The sequence shown here is derived from an EMBL/GenBank/DDBJ whole genome shotgun (WGS) entry which is preliminary data.</text>
</comment>
<dbReference type="EMBL" id="JAUJSQ010000026">
    <property type="protein sequence ID" value="MDN7936458.1"/>
    <property type="molecule type" value="Genomic_DNA"/>
</dbReference>
<gene>
    <name evidence="2" type="ORF">QZM52_34835</name>
</gene>
<proteinExistence type="predicted"/>
<dbReference type="Proteomes" id="UP001171606">
    <property type="component" value="Unassembled WGS sequence"/>
</dbReference>
<accession>A0ABT8PN08</accession>
<dbReference type="Pfam" id="PF05076">
    <property type="entry name" value="SUFU"/>
    <property type="match status" value="1"/>
</dbReference>
<reference evidence="2" key="1">
    <citation type="submission" date="2023-07" db="EMBL/GenBank/DDBJ databases">
        <title>A collection of bacterial strains from the Burkholderia cepacia Research Laboratory and Repository.</title>
        <authorList>
            <person name="Lipuma J."/>
            <person name="Spilker T."/>
            <person name="Caverly L."/>
        </authorList>
    </citation>
    <scope>NUCLEOTIDE SEQUENCE</scope>
    <source>
        <strain evidence="2">AU42020</strain>
    </source>
</reference>
<protein>
    <submittedName>
        <fullName evidence="2">Suppressor of fused domain protein</fullName>
    </submittedName>
</protein>
<feature type="domain" description="Suppressor of fused-like" evidence="1">
    <location>
        <begin position="39"/>
        <end position="192"/>
    </location>
</feature>